<evidence type="ECO:0000313" key="12">
    <source>
        <dbReference type="EMBL" id="UYV60832.1"/>
    </source>
</evidence>
<dbReference type="EC" id="1.4.3.5" evidence="6"/>
<evidence type="ECO:0000256" key="6">
    <source>
        <dbReference type="ARBA" id="ARBA00012801"/>
    </source>
</evidence>
<evidence type="ECO:0000256" key="1">
    <source>
        <dbReference type="ARBA" id="ARBA00001917"/>
    </source>
</evidence>
<dbReference type="SUPFAM" id="SSF50475">
    <property type="entry name" value="FMN-binding split barrel"/>
    <property type="match status" value="1"/>
</dbReference>
<comment type="pathway">
    <text evidence="4">Cofactor metabolism; pyridoxal 5'-phosphate salvage; pyridoxal 5'-phosphate from pyridoxine 5'-phosphate: step 1/1.</text>
</comment>
<dbReference type="InterPro" id="IPR019576">
    <property type="entry name" value="Pyridoxamine_oxidase_dimer_C"/>
</dbReference>
<dbReference type="Gene3D" id="2.30.110.10">
    <property type="entry name" value="Electron Transport, Fmn-binding Protein, Chain A"/>
    <property type="match status" value="1"/>
</dbReference>
<gene>
    <name evidence="12" type="ORF">LAZ67_1002490</name>
</gene>
<dbReference type="InterPro" id="IPR019740">
    <property type="entry name" value="Pyridox_Oxase_CS"/>
</dbReference>
<dbReference type="Proteomes" id="UP001235939">
    <property type="component" value="Chromosome 01"/>
</dbReference>
<evidence type="ECO:0000256" key="4">
    <source>
        <dbReference type="ARBA" id="ARBA00005037"/>
    </source>
</evidence>
<dbReference type="InterPro" id="IPR000659">
    <property type="entry name" value="Pyridox_Oxase"/>
</dbReference>
<protein>
    <recommendedName>
        <fullName evidence="6">pyridoxal 5'-phosphate synthase</fullName>
        <ecNumber evidence="6">1.4.3.5</ecNumber>
    </recommendedName>
</protein>
<accession>A0ABY6JWY2</accession>
<dbReference type="Pfam" id="PF10590">
    <property type="entry name" value="PNP_phzG_C"/>
    <property type="match status" value="1"/>
</dbReference>
<evidence type="ECO:0000256" key="9">
    <source>
        <dbReference type="ARBA" id="ARBA00023002"/>
    </source>
</evidence>
<keyword evidence="13" id="KW-1185">Reference proteome</keyword>
<dbReference type="InterPro" id="IPR011576">
    <property type="entry name" value="Pyridox_Oxase_N"/>
</dbReference>
<name>A0ABY6JWY2_9ARAC</name>
<comment type="function">
    <text evidence="2">Catalyzes the oxidation of either pyridoxine 5'-phosphate (PNP) or pyridoxamine 5'-phosphate (PMP) into pyridoxal 5'-phosphate (PLP).</text>
</comment>
<evidence type="ECO:0000259" key="10">
    <source>
        <dbReference type="Pfam" id="PF01243"/>
    </source>
</evidence>
<organism evidence="12 13">
    <name type="scientific">Cordylochernes scorpioides</name>
    <dbReference type="NCBI Taxonomy" id="51811"/>
    <lineage>
        <taxon>Eukaryota</taxon>
        <taxon>Metazoa</taxon>
        <taxon>Ecdysozoa</taxon>
        <taxon>Arthropoda</taxon>
        <taxon>Chelicerata</taxon>
        <taxon>Arachnida</taxon>
        <taxon>Pseudoscorpiones</taxon>
        <taxon>Cheliferoidea</taxon>
        <taxon>Chernetidae</taxon>
        <taxon>Cordylochernes</taxon>
    </lineage>
</organism>
<dbReference type="PROSITE" id="PS01064">
    <property type="entry name" value="PYRIDOX_OXIDASE"/>
    <property type="match status" value="1"/>
</dbReference>
<dbReference type="PANTHER" id="PTHR10851:SF0">
    <property type="entry name" value="PYRIDOXINE-5'-PHOSPHATE OXIDASE"/>
    <property type="match status" value="1"/>
</dbReference>
<dbReference type="EMBL" id="CP092863">
    <property type="protein sequence ID" value="UYV60832.1"/>
    <property type="molecule type" value="Genomic_DNA"/>
</dbReference>
<feature type="domain" description="Pyridoxine 5'-phosphate oxidase dimerisation C-terminal" evidence="11">
    <location>
        <begin position="425"/>
        <end position="455"/>
    </location>
</feature>
<evidence type="ECO:0000256" key="8">
    <source>
        <dbReference type="ARBA" id="ARBA00022643"/>
    </source>
</evidence>
<comment type="similarity">
    <text evidence="5">Belongs to the pyridoxamine 5'-phosphate oxidase family.</text>
</comment>
<evidence type="ECO:0000256" key="3">
    <source>
        <dbReference type="ARBA" id="ARBA00004738"/>
    </source>
</evidence>
<dbReference type="Pfam" id="PF01243">
    <property type="entry name" value="PNPOx_N"/>
    <property type="match status" value="1"/>
</dbReference>
<keyword evidence="8" id="KW-0288">FMN</keyword>
<evidence type="ECO:0000256" key="7">
    <source>
        <dbReference type="ARBA" id="ARBA00022630"/>
    </source>
</evidence>
<dbReference type="PANTHER" id="PTHR10851">
    <property type="entry name" value="PYRIDOXINE-5-PHOSPHATE OXIDASE"/>
    <property type="match status" value="1"/>
</dbReference>
<reference evidence="12 13" key="1">
    <citation type="submission" date="2022-01" db="EMBL/GenBank/DDBJ databases">
        <title>A chromosomal length assembly of Cordylochernes scorpioides.</title>
        <authorList>
            <person name="Zeh D."/>
            <person name="Zeh J."/>
        </authorList>
    </citation>
    <scope>NUCLEOTIDE SEQUENCE [LARGE SCALE GENOMIC DNA]</scope>
    <source>
        <strain evidence="12">IN4F17</strain>
        <tissue evidence="12">Whole Body</tissue>
    </source>
</reference>
<feature type="non-terminal residue" evidence="12">
    <location>
        <position position="1"/>
    </location>
</feature>
<comment type="pathway">
    <text evidence="3">Cofactor metabolism; pyridoxal 5'-phosphate salvage; pyridoxal 5'-phosphate from pyridoxamine 5'-phosphate: step 1/1.</text>
</comment>
<sequence>MDPEQQLYTPKIEDIATAVIEMQAVERFQDLDPPCNWNADVIPGLGTDRQQQKSSFRSPYTKINCSDSFYGVNGIKSVELVDGVCWGCVFFFLISTQSYQGIKNVKLVDGVCWGCVFFFLISTQSYQGIKLVELVDGVCWGCVFFFLISTQSYQYQGIKLVELVDGVCWGCVFFFFLISTQLYQGIKLVELVDGVCWDVFFFFLISTQLYQGIKLVELVDELINVRVNTVNDVVWGCRLRIVHSGKTLQPSGKLLFPYRSDKDQLLEEQLPSKDPFQLFHLWFQEASKCPTIGESNAMTLATSTKSGKPSARQVLLKKYGKDGFQFFTNRYSRKGGEIAENPQVALLFYWDPLHRQVRVEGEVHPISESESEEYFHSRPRSSQISAMVSPQSSVVESRQTLVTKHKELEEIYSDPNIPIPKPHYWGGYLVIPSSFEFWQGQSNRLHDRIRFRRPQPGDECSSTTHKAEEGW</sequence>
<proteinExistence type="inferred from homology"/>
<keyword evidence="7" id="KW-0285">Flavoprotein</keyword>
<keyword evidence="9" id="KW-0560">Oxidoreductase</keyword>
<evidence type="ECO:0000256" key="2">
    <source>
        <dbReference type="ARBA" id="ARBA00003691"/>
    </source>
</evidence>
<evidence type="ECO:0000259" key="11">
    <source>
        <dbReference type="Pfam" id="PF10590"/>
    </source>
</evidence>
<dbReference type="NCBIfam" id="NF004231">
    <property type="entry name" value="PRK05679.1"/>
    <property type="match status" value="1"/>
</dbReference>
<evidence type="ECO:0000313" key="13">
    <source>
        <dbReference type="Proteomes" id="UP001235939"/>
    </source>
</evidence>
<dbReference type="NCBIfam" id="TIGR00558">
    <property type="entry name" value="pdxH"/>
    <property type="match status" value="1"/>
</dbReference>
<dbReference type="InterPro" id="IPR012349">
    <property type="entry name" value="Split_barrel_FMN-bd"/>
</dbReference>
<evidence type="ECO:0000256" key="5">
    <source>
        <dbReference type="ARBA" id="ARBA00007301"/>
    </source>
</evidence>
<dbReference type="HAMAP" id="MF_01629">
    <property type="entry name" value="PdxH"/>
    <property type="match status" value="1"/>
</dbReference>
<feature type="domain" description="Pyridoxamine 5'-phosphate oxidase N-terminal" evidence="10">
    <location>
        <begin position="292"/>
        <end position="409"/>
    </location>
</feature>
<comment type="cofactor">
    <cofactor evidence="1">
        <name>FMN</name>
        <dbReference type="ChEBI" id="CHEBI:58210"/>
    </cofactor>
</comment>